<dbReference type="Gene3D" id="2.120.10.30">
    <property type="entry name" value="TolB, C-terminal domain"/>
    <property type="match status" value="3"/>
</dbReference>
<accession>A0ABD2Z2G2</accession>
<evidence type="ECO:0000313" key="2">
    <source>
        <dbReference type="EMBL" id="KAL3513688.1"/>
    </source>
</evidence>
<gene>
    <name evidence="2" type="ORF">ACH5RR_026405</name>
</gene>
<keyword evidence="3" id="KW-1185">Reference proteome</keyword>
<dbReference type="InterPro" id="IPR011659">
    <property type="entry name" value="WD40"/>
</dbReference>
<dbReference type="InterPro" id="IPR011042">
    <property type="entry name" value="6-blade_b-propeller_TolB-like"/>
</dbReference>
<dbReference type="PANTHER" id="PTHR32161:SF8">
    <property type="entry name" value="DPP6 N-TERMINAL DOMAIN-LIKE PROTEIN"/>
    <property type="match status" value="1"/>
</dbReference>
<dbReference type="SUPFAM" id="SSF82171">
    <property type="entry name" value="DPP6 N-terminal domain-like"/>
    <property type="match status" value="2"/>
</dbReference>
<dbReference type="AlphaFoldDB" id="A0ABD2Z2G2"/>
<feature type="chain" id="PRO_5044892483" description="DPP6 N-terminal domain-like protein" evidence="1">
    <location>
        <begin position="29"/>
        <end position="739"/>
    </location>
</feature>
<organism evidence="2 3">
    <name type="scientific">Cinchona calisaya</name>
    <dbReference type="NCBI Taxonomy" id="153742"/>
    <lineage>
        <taxon>Eukaryota</taxon>
        <taxon>Viridiplantae</taxon>
        <taxon>Streptophyta</taxon>
        <taxon>Embryophyta</taxon>
        <taxon>Tracheophyta</taxon>
        <taxon>Spermatophyta</taxon>
        <taxon>Magnoliopsida</taxon>
        <taxon>eudicotyledons</taxon>
        <taxon>Gunneridae</taxon>
        <taxon>Pentapetalae</taxon>
        <taxon>asterids</taxon>
        <taxon>lamiids</taxon>
        <taxon>Gentianales</taxon>
        <taxon>Rubiaceae</taxon>
        <taxon>Cinchonoideae</taxon>
        <taxon>Cinchoneae</taxon>
        <taxon>Cinchona</taxon>
    </lineage>
</organism>
<sequence length="739" mass="81613">MMKPTNSFNCLFLLFIFIAVFRLFPASADHDSINSRSSIVLTTLGRSSYCFDIYSLPLWVPPSGSNELQLTDGISVNFNGYFPSSSSVSMLLGAPDHTLTDASPPLHLIYVTERNGSSYIFLDSLYYPGLTRTGSRSILEDDPTESTRGWVFTELSRNESTRFQVTLVGPDQSDGRVSMKDKPTLVGEYLIYVSTHENTGVPRTSWAAVYSTHLKTGSTRRLTPYGVADFSPAVSPSGIWTAVASYGEKGWDGEVEELSTDIYLFLTRDGSKRVKVVEHGGWPSWADDSTFYFHRRCDDGWLSVFEARLPKKGKLGIDSVVTQRVTPPGLHAFTPAASRANKSFIAVATRRTDSEFRHIELFDVVSKQFIELTRPVSPNAHHLNPFISPDSSRVGYHRCRGPSNGRKSKNLILENLKNPLSEKVTLFRFDGSFPSFSPDGSRIAYVNFPGVYVVNSDGSGSREVFGKTAFSTSWDRKRKGVVYTSTGPTFASESTEVDIISINVDDENQSYKKLSIGGKNNAFPSASPDGKWVVFRSGRSGHKNLYIMDALEGEAGGLYRLTEGPWSDTMANWSPDGEWIAFASDRENPGSGSFELFLVRPNGTGLHKLIQSGSAGRANHPCFSPDSKYIVFTSDYAAVSAEPISNPHHYQPYGEIFVIKSDGSGLRRLTHNSFEDGTPAWGPTYMRGVDVEWSNSGTQCSFEDCHWLNISPNNVESVATKYSSLLYSASSVNNPQCSH</sequence>
<evidence type="ECO:0000256" key="1">
    <source>
        <dbReference type="SAM" id="SignalP"/>
    </source>
</evidence>
<protein>
    <recommendedName>
        <fullName evidence="4">DPP6 N-terminal domain-like protein</fullName>
    </recommendedName>
</protein>
<dbReference type="Pfam" id="PF07676">
    <property type="entry name" value="PD40"/>
    <property type="match status" value="4"/>
</dbReference>
<name>A0ABD2Z2G2_9GENT</name>
<dbReference type="Proteomes" id="UP001630127">
    <property type="component" value="Unassembled WGS sequence"/>
</dbReference>
<proteinExistence type="predicted"/>
<evidence type="ECO:0000313" key="3">
    <source>
        <dbReference type="Proteomes" id="UP001630127"/>
    </source>
</evidence>
<dbReference type="EMBL" id="JBJUIK010000011">
    <property type="protein sequence ID" value="KAL3513688.1"/>
    <property type="molecule type" value="Genomic_DNA"/>
</dbReference>
<evidence type="ECO:0008006" key="4">
    <source>
        <dbReference type="Google" id="ProtNLM"/>
    </source>
</evidence>
<feature type="signal peptide" evidence="1">
    <location>
        <begin position="1"/>
        <end position="28"/>
    </location>
</feature>
<comment type="caution">
    <text evidence="2">The sequence shown here is derived from an EMBL/GenBank/DDBJ whole genome shotgun (WGS) entry which is preliminary data.</text>
</comment>
<dbReference type="PANTHER" id="PTHR32161">
    <property type="entry name" value="DPP6 N-TERMINAL DOMAIN-LIKE PROTEIN"/>
    <property type="match status" value="1"/>
</dbReference>
<keyword evidence="1" id="KW-0732">Signal</keyword>
<reference evidence="2 3" key="1">
    <citation type="submission" date="2024-11" db="EMBL/GenBank/DDBJ databases">
        <title>A near-complete genome assembly of Cinchona calisaya.</title>
        <authorList>
            <person name="Lian D.C."/>
            <person name="Zhao X.W."/>
            <person name="Wei L."/>
        </authorList>
    </citation>
    <scope>NUCLEOTIDE SEQUENCE [LARGE SCALE GENOMIC DNA]</scope>
    <source>
        <tissue evidence="2">Nenye</tissue>
    </source>
</reference>